<organism evidence="1 2">
    <name type="scientific">Halovivax asiaticus JCM 14624</name>
    <dbReference type="NCBI Taxonomy" id="1227490"/>
    <lineage>
        <taxon>Archaea</taxon>
        <taxon>Methanobacteriati</taxon>
        <taxon>Methanobacteriota</taxon>
        <taxon>Stenosarchaea group</taxon>
        <taxon>Halobacteria</taxon>
        <taxon>Halobacteriales</taxon>
        <taxon>Natrialbaceae</taxon>
        <taxon>Halovivax</taxon>
    </lineage>
</organism>
<comment type="caution">
    <text evidence="1">The sequence shown here is derived from an EMBL/GenBank/DDBJ whole genome shotgun (WGS) entry which is preliminary data.</text>
</comment>
<sequence length="64" mass="7076">MFDSFDALGDRYASLPKTITASDLDGPGLSGSRRHAVLWHLIEHPAFDCELDRKQPLTAVKHNG</sequence>
<proteinExistence type="predicted"/>
<protein>
    <recommendedName>
        <fullName evidence="3">Transcriptional regulator</fullName>
    </recommendedName>
</protein>
<accession>M0BC19</accession>
<reference evidence="1 2" key="1">
    <citation type="journal article" date="2014" name="PLoS Genet.">
        <title>Phylogenetically driven sequencing of extremely halophilic archaea reveals strategies for static and dynamic osmo-response.</title>
        <authorList>
            <person name="Becker E.A."/>
            <person name="Seitzer P.M."/>
            <person name="Tritt A."/>
            <person name="Larsen D."/>
            <person name="Krusor M."/>
            <person name="Yao A.I."/>
            <person name="Wu D."/>
            <person name="Madern D."/>
            <person name="Eisen J.A."/>
            <person name="Darling A.E."/>
            <person name="Facciotti M.T."/>
        </authorList>
    </citation>
    <scope>NUCLEOTIDE SEQUENCE [LARGE SCALE GENOMIC DNA]</scope>
    <source>
        <strain evidence="1 2">JCM 14624</strain>
    </source>
</reference>
<evidence type="ECO:0008006" key="3">
    <source>
        <dbReference type="Google" id="ProtNLM"/>
    </source>
</evidence>
<evidence type="ECO:0000313" key="1">
    <source>
        <dbReference type="EMBL" id="ELZ07204.1"/>
    </source>
</evidence>
<dbReference type="STRING" id="1227490.C479_15512"/>
<dbReference type="AlphaFoldDB" id="M0BC19"/>
<gene>
    <name evidence="1" type="ORF">C479_15512</name>
</gene>
<dbReference type="Pfam" id="PF24372">
    <property type="entry name" value="DUF7528"/>
    <property type="match status" value="1"/>
</dbReference>
<dbReference type="InterPro" id="IPR055950">
    <property type="entry name" value="DUF7528"/>
</dbReference>
<keyword evidence="2" id="KW-1185">Reference proteome</keyword>
<evidence type="ECO:0000313" key="2">
    <source>
        <dbReference type="Proteomes" id="UP000011560"/>
    </source>
</evidence>
<dbReference type="EMBL" id="AOIQ01000023">
    <property type="protein sequence ID" value="ELZ07204.1"/>
    <property type="molecule type" value="Genomic_DNA"/>
</dbReference>
<dbReference type="Proteomes" id="UP000011560">
    <property type="component" value="Unassembled WGS sequence"/>
</dbReference>
<name>M0BC19_9EURY</name>